<dbReference type="GO" id="GO:0003700">
    <property type="term" value="F:DNA-binding transcription factor activity"/>
    <property type="evidence" value="ECO:0007669"/>
    <property type="project" value="InterPro"/>
</dbReference>
<protein>
    <submittedName>
        <fullName evidence="7">Myb family transcription factor PHL5-like</fullName>
    </submittedName>
</protein>
<dbReference type="GO" id="GO:0003677">
    <property type="term" value="F:DNA binding"/>
    <property type="evidence" value="ECO:0007669"/>
    <property type="project" value="InterPro"/>
</dbReference>
<dbReference type="Gene3D" id="1.10.10.60">
    <property type="entry name" value="Homeodomain-like"/>
    <property type="match status" value="1"/>
</dbReference>
<dbReference type="PROSITE" id="PS51294">
    <property type="entry name" value="HTH_MYB"/>
    <property type="match status" value="1"/>
</dbReference>
<reference evidence="7" key="2">
    <citation type="submission" date="2025-08" db="UniProtKB">
        <authorList>
            <consortium name="RefSeq"/>
        </authorList>
    </citation>
    <scope>IDENTIFICATION</scope>
    <source>
        <tissue evidence="7">Leaf</tissue>
    </source>
</reference>
<dbReference type="InterPro" id="IPR046955">
    <property type="entry name" value="PHR1-like"/>
</dbReference>
<dbReference type="PANTHER" id="PTHR31499">
    <property type="entry name" value="MYB FAMILY TRANSCRIPTION FACTOR PHL11"/>
    <property type="match status" value="1"/>
</dbReference>
<proteinExistence type="predicted"/>
<dbReference type="SUPFAM" id="SSF46689">
    <property type="entry name" value="Homeodomain-like"/>
    <property type="match status" value="1"/>
</dbReference>
<dbReference type="SMR" id="A0A6J0KCE4"/>
<dbReference type="Pfam" id="PF00249">
    <property type="entry name" value="Myb_DNA-binding"/>
    <property type="match status" value="1"/>
</dbReference>
<organism evidence="6 7">
    <name type="scientific">Raphanus sativus</name>
    <name type="common">Radish</name>
    <name type="synonym">Raphanus raphanistrum var. sativus</name>
    <dbReference type="NCBI Taxonomy" id="3726"/>
    <lineage>
        <taxon>Eukaryota</taxon>
        <taxon>Viridiplantae</taxon>
        <taxon>Streptophyta</taxon>
        <taxon>Embryophyta</taxon>
        <taxon>Tracheophyta</taxon>
        <taxon>Spermatophyta</taxon>
        <taxon>Magnoliopsida</taxon>
        <taxon>eudicotyledons</taxon>
        <taxon>Gunneridae</taxon>
        <taxon>Pentapetalae</taxon>
        <taxon>rosids</taxon>
        <taxon>malvids</taxon>
        <taxon>Brassicales</taxon>
        <taxon>Brassicaceae</taxon>
        <taxon>Brassiceae</taxon>
        <taxon>Raphanus</taxon>
    </lineage>
</organism>
<keyword evidence="6" id="KW-1185">Reference proteome</keyword>
<evidence type="ECO:0000313" key="6">
    <source>
        <dbReference type="Proteomes" id="UP000504610"/>
    </source>
</evidence>
<evidence type="ECO:0000256" key="4">
    <source>
        <dbReference type="ARBA" id="ARBA00023242"/>
    </source>
</evidence>
<dbReference type="RefSeq" id="XP_018444684.1">
    <property type="nucleotide sequence ID" value="XM_018589182.2"/>
</dbReference>
<dbReference type="InterPro" id="IPR006447">
    <property type="entry name" value="Myb_dom_plants"/>
</dbReference>
<evidence type="ECO:0000256" key="1">
    <source>
        <dbReference type="ARBA" id="ARBA00004123"/>
    </source>
</evidence>
<sequence length="209" mass="23868">MKFGRRYASDDALSHEMCSEHASNCCKCYDISEIFSTETRQATSLSKQSSECVETDISTQEPSKSSLASEFTSSSLIKTRIKWTADLHDKFVECVNNLGGPMKATPKQILKLMRTDGLTIYQVKSHLQKYRTQKHVQNSIQETSFKGQEADMEGSGIKEFMRLQDKVGKHLQEQLEIQRGLYLLVEKQNKKTPRDDYISKTKELVNTVK</sequence>
<keyword evidence="3" id="KW-0804">Transcription</keyword>
<evidence type="ECO:0000256" key="2">
    <source>
        <dbReference type="ARBA" id="ARBA00023015"/>
    </source>
</evidence>
<dbReference type="GeneID" id="108816620"/>
<keyword evidence="2" id="KW-0805">Transcription regulation</keyword>
<name>A0A6J0KCE4_RAPSA</name>
<accession>A0A6J0KCE4</accession>
<evidence type="ECO:0000259" key="5">
    <source>
        <dbReference type="PROSITE" id="PS51294"/>
    </source>
</evidence>
<evidence type="ECO:0000313" key="7">
    <source>
        <dbReference type="RefSeq" id="XP_018444684.1"/>
    </source>
</evidence>
<dbReference type="KEGG" id="rsz:108816620"/>
<dbReference type="GO" id="GO:0005634">
    <property type="term" value="C:nucleus"/>
    <property type="evidence" value="ECO:0007669"/>
    <property type="project" value="UniProtKB-SubCell"/>
</dbReference>
<dbReference type="NCBIfam" id="TIGR01557">
    <property type="entry name" value="myb_SHAQKYF"/>
    <property type="match status" value="1"/>
</dbReference>
<dbReference type="PANTHER" id="PTHR31499:SF43">
    <property type="entry name" value="MYB FAMILY TRANSCRIPTION FACTOR APL"/>
    <property type="match status" value="1"/>
</dbReference>
<comment type="subcellular location">
    <subcellularLocation>
        <location evidence="1">Nucleus</location>
    </subcellularLocation>
</comment>
<dbReference type="FunFam" id="1.10.10.60:FF:000002">
    <property type="entry name" value="Myb family transcription factor"/>
    <property type="match status" value="1"/>
</dbReference>
<dbReference type="OrthoDB" id="551907at2759"/>
<dbReference type="AlphaFoldDB" id="A0A6J0KCE4"/>
<keyword evidence="4" id="KW-0539">Nucleus</keyword>
<reference evidence="6" key="1">
    <citation type="journal article" date="2019" name="Database">
        <title>The radish genome database (RadishGD): an integrated information resource for radish genomics.</title>
        <authorList>
            <person name="Yu H.J."/>
            <person name="Baek S."/>
            <person name="Lee Y.J."/>
            <person name="Cho A."/>
            <person name="Mun J.H."/>
        </authorList>
    </citation>
    <scope>NUCLEOTIDE SEQUENCE [LARGE SCALE GENOMIC DNA]</scope>
    <source>
        <strain evidence="6">cv. WK10039</strain>
    </source>
</reference>
<evidence type="ECO:0000256" key="3">
    <source>
        <dbReference type="ARBA" id="ARBA00023163"/>
    </source>
</evidence>
<dbReference type="Proteomes" id="UP000504610">
    <property type="component" value="Chromosome 7"/>
</dbReference>
<gene>
    <name evidence="7" type="primary">LOC108816620</name>
</gene>
<feature type="domain" description="HTH myb-type" evidence="5">
    <location>
        <begin position="82"/>
        <end position="135"/>
    </location>
</feature>
<dbReference type="InterPro" id="IPR001005">
    <property type="entry name" value="SANT/Myb"/>
</dbReference>
<dbReference type="InterPro" id="IPR009057">
    <property type="entry name" value="Homeodomain-like_sf"/>
</dbReference>
<dbReference type="InterPro" id="IPR017930">
    <property type="entry name" value="Myb_dom"/>
</dbReference>